<keyword evidence="2" id="KW-1185">Reference proteome</keyword>
<gene>
    <name evidence="1" type="ORF">GGD56_000730</name>
</gene>
<dbReference type="EMBL" id="JACIFX010000001">
    <property type="protein sequence ID" value="MBB4226910.1"/>
    <property type="molecule type" value="Genomic_DNA"/>
</dbReference>
<evidence type="ECO:0000313" key="1">
    <source>
        <dbReference type="EMBL" id="MBB4226910.1"/>
    </source>
</evidence>
<proteinExistence type="predicted"/>
<protein>
    <submittedName>
        <fullName evidence="1">Uncharacterized protein</fullName>
    </submittedName>
</protein>
<organism evidence="1 2">
    <name type="scientific">Rhizobium mongolense</name>
    <dbReference type="NCBI Taxonomy" id="57676"/>
    <lineage>
        <taxon>Bacteria</taxon>
        <taxon>Pseudomonadati</taxon>
        <taxon>Pseudomonadota</taxon>
        <taxon>Alphaproteobacteria</taxon>
        <taxon>Hyphomicrobiales</taxon>
        <taxon>Rhizobiaceae</taxon>
        <taxon>Rhizobium/Agrobacterium group</taxon>
        <taxon>Rhizobium</taxon>
    </lineage>
</organism>
<comment type="caution">
    <text evidence="1">The sequence shown here is derived from an EMBL/GenBank/DDBJ whole genome shotgun (WGS) entry which is preliminary data.</text>
</comment>
<reference evidence="1 2" key="1">
    <citation type="submission" date="2020-08" db="EMBL/GenBank/DDBJ databases">
        <title>Genomic Encyclopedia of Type Strains, Phase IV (KMG-V): Genome sequencing to study the core and pangenomes of soil and plant-associated prokaryotes.</title>
        <authorList>
            <person name="Whitman W."/>
        </authorList>
    </citation>
    <scope>NUCLEOTIDE SEQUENCE [LARGE SCALE GENOMIC DNA]</scope>
    <source>
        <strain evidence="1 2">SEMIA 4087</strain>
    </source>
</reference>
<dbReference type="RefSeq" id="WP_022713644.1">
    <property type="nucleotide sequence ID" value="NZ_JACIFX010000001.1"/>
</dbReference>
<accession>A0ABR6IGN3</accession>
<name>A0ABR6IGN3_9HYPH</name>
<evidence type="ECO:0000313" key="2">
    <source>
        <dbReference type="Proteomes" id="UP000551353"/>
    </source>
</evidence>
<sequence length="126" mass="14073">MPLQMRPDVPPFLRDENGHIPMNDETADLLVIVTREALEGVASPPDASEERLMEYADIFGKVATYKLEHGRAGGEDTIWVQMEDVVEWRSANYVSSIGRSATGLPDDANMACLRLFEGRIVRLVLQ</sequence>
<dbReference type="Proteomes" id="UP000551353">
    <property type="component" value="Unassembled WGS sequence"/>
</dbReference>